<feature type="region of interest" description="Disordered" evidence="1">
    <location>
        <begin position="109"/>
        <end position="138"/>
    </location>
</feature>
<gene>
    <name evidence="3" type="ORF">CLV78_102393</name>
</gene>
<keyword evidence="2" id="KW-0472">Membrane</keyword>
<feature type="compositionally biased region" description="Basic and acidic residues" evidence="1">
    <location>
        <begin position="119"/>
        <end position="131"/>
    </location>
</feature>
<sequence length="159" mass="17471">MARNSSPCIIRSGRPMFASFIFSLLGGFLVSYAEPYVKRLIVDVAKVEFQLDEGDFRVLTFGFLLLLAAIGTALVGGNSSAYLAVAGGMLGYFGADLYTLMRDPDGAMGDDDDDWDGGIEERRSMRDHVEPDADTEETLRAVTEAVAMQPEKTDEERER</sequence>
<organism evidence="3 4">
    <name type="scientific">Aliiruegeria haliotis</name>
    <dbReference type="NCBI Taxonomy" id="1280846"/>
    <lineage>
        <taxon>Bacteria</taxon>
        <taxon>Pseudomonadati</taxon>
        <taxon>Pseudomonadota</taxon>
        <taxon>Alphaproteobacteria</taxon>
        <taxon>Rhodobacterales</taxon>
        <taxon>Roseobacteraceae</taxon>
        <taxon>Aliiruegeria</taxon>
    </lineage>
</organism>
<evidence type="ECO:0000313" key="3">
    <source>
        <dbReference type="EMBL" id="PRY25216.1"/>
    </source>
</evidence>
<feature type="transmembrane region" description="Helical" evidence="2">
    <location>
        <begin position="57"/>
        <end position="75"/>
    </location>
</feature>
<keyword evidence="2" id="KW-0812">Transmembrane</keyword>
<evidence type="ECO:0000256" key="1">
    <source>
        <dbReference type="SAM" id="MobiDB-lite"/>
    </source>
</evidence>
<dbReference type="Proteomes" id="UP000239480">
    <property type="component" value="Unassembled WGS sequence"/>
</dbReference>
<feature type="compositionally biased region" description="Acidic residues" evidence="1">
    <location>
        <begin position="109"/>
        <end position="118"/>
    </location>
</feature>
<dbReference type="EMBL" id="PVTD01000002">
    <property type="protein sequence ID" value="PRY25216.1"/>
    <property type="molecule type" value="Genomic_DNA"/>
</dbReference>
<reference evidence="3 4" key="1">
    <citation type="submission" date="2018-03" db="EMBL/GenBank/DDBJ databases">
        <title>Genomic Encyclopedia of Archaeal and Bacterial Type Strains, Phase II (KMG-II): from individual species to whole genera.</title>
        <authorList>
            <person name="Goeker M."/>
        </authorList>
    </citation>
    <scope>NUCLEOTIDE SEQUENCE [LARGE SCALE GENOMIC DNA]</scope>
    <source>
        <strain evidence="3 4">DSM 29328</strain>
    </source>
</reference>
<proteinExistence type="predicted"/>
<protein>
    <submittedName>
        <fullName evidence="3">Uncharacterized protein</fullName>
    </submittedName>
</protein>
<keyword evidence="4" id="KW-1185">Reference proteome</keyword>
<dbReference type="AlphaFoldDB" id="A0A2T0RVJ1"/>
<comment type="caution">
    <text evidence="3">The sequence shown here is derived from an EMBL/GenBank/DDBJ whole genome shotgun (WGS) entry which is preliminary data.</text>
</comment>
<name>A0A2T0RVJ1_9RHOB</name>
<evidence type="ECO:0000256" key="2">
    <source>
        <dbReference type="SAM" id="Phobius"/>
    </source>
</evidence>
<keyword evidence="2" id="KW-1133">Transmembrane helix</keyword>
<feature type="transmembrane region" description="Helical" evidence="2">
    <location>
        <begin position="82"/>
        <end position="101"/>
    </location>
</feature>
<accession>A0A2T0RVJ1</accession>
<evidence type="ECO:0000313" key="4">
    <source>
        <dbReference type="Proteomes" id="UP000239480"/>
    </source>
</evidence>